<gene>
    <name evidence="2" type="ORF">ACFQ3C_13135</name>
</gene>
<keyword evidence="1" id="KW-0732">Signal</keyword>
<accession>A0ABW3THW3</accession>
<dbReference type="RefSeq" id="WP_380792596.1">
    <property type="nucleotide sequence ID" value="NZ_JBHTKR010000005.1"/>
</dbReference>
<evidence type="ECO:0000313" key="3">
    <source>
        <dbReference type="Proteomes" id="UP001597151"/>
    </source>
</evidence>
<evidence type="ECO:0000256" key="1">
    <source>
        <dbReference type="SAM" id="SignalP"/>
    </source>
</evidence>
<organism evidence="2 3">
    <name type="scientific">Seohaeicola saemankumensis</name>
    <dbReference type="NCBI Taxonomy" id="481181"/>
    <lineage>
        <taxon>Bacteria</taxon>
        <taxon>Pseudomonadati</taxon>
        <taxon>Pseudomonadota</taxon>
        <taxon>Alphaproteobacteria</taxon>
        <taxon>Rhodobacterales</taxon>
        <taxon>Roseobacteraceae</taxon>
        <taxon>Seohaeicola</taxon>
    </lineage>
</organism>
<keyword evidence="3" id="KW-1185">Reference proteome</keyword>
<feature type="chain" id="PRO_5045143349" description="Succinate dehydrogenase" evidence="1">
    <location>
        <begin position="25"/>
        <end position="113"/>
    </location>
</feature>
<reference evidence="3" key="1">
    <citation type="journal article" date="2019" name="Int. J. Syst. Evol. Microbiol.">
        <title>The Global Catalogue of Microorganisms (GCM) 10K type strain sequencing project: providing services to taxonomists for standard genome sequencing and annotation.</title>
        <authorList>
            <consortium name="The Broad Institute Genomics Platform"/>
            <consortium name="The Broad Institute Genome Sequencing Center for Infectious Disease"/>
            <person name="Wu L."/>
            <person name="Ma J."/>
        </authorList>
    </citation>
    <scope>NUCLEOTIDE SEQUENCE [LARGE SCALE GENOMIC DNA]</scope>
    <source>
        <strain evidence="3">CCUG 55328</strain>
    </source>
</reference>
<evidence type="ECO:0000313" key="2">
    <source>
        <dbReference type="EMBL" id="MFD1195611.1"/>
    </source>
</evidence>
<dbReference type="Proteomes" id="UP001597151">
    <property type="component" value="Unassembled WGS sequence"/>
</dbReference>
<sequence>MILAHGIGALRGLGLAALCAATLAACTPADQDRLTRDAARAAITPVLVQRFPGVPLEPALECIIQNATARELLALAADSLTGPTANTVELVNSIVSRPDTLTCLLANGLPALL</sequence>
<proteinExistence type="predicted"/>
<name>A0ABW3THW3_9RHOB</name>
<comment type="caution">
    <text evidence="2">The sequence shown here is derived from an EMBL/GenBank/DDBJ whole genome shotgun (WGS) entry which is preliminary data.</text>
</comment>
<dbReference type="EMBL" id="JBHTKR010000005">
    <property type="protein sequence ID" value="MFD1195611.1"/>
    <property type="molecule type" value="Genomic_DNA"/>
</dbReference>
<protein>
    <recommendedName>
        <fullName evidence="4">Succinate dehydrogenase</fullName>
    </recommendedName>
</protein>
<feature type="signal peptide" evidence="1">
    <location>
        <begin position="1"/>
        <end position="24"/>
    </location>
</feature>
<evidence type="ECO:0008006" key="4">
    <source>
        <dbReference type="Google" id="ProtNLM"/>
    </source>
</evidence>